<keyword evidence="1" id="KW-1133">Transmembrane helix</keyword>
<gene>
    <name evidence="2" type="ORF">SDC9_189264</name>
</gene>
<accession>A0A645HU42</accession>
<organism evidence="2">
    <name type="scientific">bioreactor metagenome</name>
    <dbReference type="NCBI Taxonomy" id="1076179"/>
    <lineage>
        <taxon>unclassified sequences</taxon>
        <taxon>metagenomes</taxon>
        <taxon>ecological metagenomes</taxon>
    </lineage>
</organism>
<feature type="transmembrane region" description="Helical" evidence="1">
    <location>
        <begin position="6"/>
        <end position="28"/>
    </location>
</feature>
<protein>
    <submittedName>
        <fullName evidence="2">Uncharacterized protein</fullName>
    </submittedName>
</protein>
<evidence type="ECO:0000256" key="1">
    <source>
        <dbReference type="SAM" id="Phobius"/>
    </source>
</evidence>
<dbReference type="EMBL" id="VSSQ01098943">
    <property type="protein sequence ID" value="MPN41709.1"/>
    <property type="molecule type" value="Genomic_DNA"/>
</dbReference>
<sequence>MLFVPGAFFFAVVPALVLAVFVVLAVFFTVSALVSFFAEALLALFFISRGAASSCSTVFFAAIVADTSFLQITLYAVSSRRGHKNNPFCG</sequence>
<name>A0A645HU42_9ZZZZ</name>
<keyword evidence="1" id="KW-0472">Membrane</keyword>
<comment type="caution">
    <text evidence="2">The sequence shown here is derived from an EMBL/GenBank/DDBJ whole genome shotgun (WGS) entry which is preliminary data.</text>
</comment>
<evidence type="ECO:0000313" key="2">
    <source>
        <dbReference type="EMBL" id="MPN41709.1"/>
    </source>
</evidence>
<proteinExistence type="predicted"/>
<reference evidence="2" key="1">
    <citation type="submission" date="2019-08" db="EMBL/GenBank/DDBJ databases">
        <authorList>
            <person name="Kucharzyk K."/>
            <person name="Murdoch R.W."/>
            <person name="Higgins S."/>
            <person name="Loffler F."/>
        </authorList>
    </citation>
    <scope>NUCLEOTIDE SEQUENCE</scope>
</reference>
<keyword evidence="1" id="KW-0812">Transmembrane</keyword>
<dbReference type="AlphaFoldDB" id="A0A645HU42"/>